<sequence length="166" mass="18365">MELYLMQHGKALSEAEDPVRPLSPEGRAEIELSARAIAKMGLKFDLILSSTKTRAKETAEIVAQATGYPVEQIKEYAEFKPLGPPEEAIKILKEHQEAQRVFVAGHLPSLAEIASYLLGGEKRVKIHFEFGGLCRIDTDLTPGEGELIYLLLPDQLALIAKELVKE</sequence>
<dbReference type="SMART" id="SM00855">
    <property type="entry name" value="PGAM"/>
    <property type="match status" value="1"/>
</dbReference>
<comment type="caution">
    <text evidence="1">The sequence shown here is derived from an EMBL/GenBank/DDBJ whole genome shotgun (WGS) entry which is preliminary data.</text>
</comment>
<dbReference type="InterPro" id="IPR029033">
    <property type="entry name" value="His_PPase_superfam"/>
</dbReference>
<evidence type="ECO:0000313" key="1">
    <source>
        <dbReference type="EMBL" id="HHI97212.1"/>
    </source>
</evidence>
<protein>
    <submittedName>
        <fullName evidence="1">Phosphohistidine phosphatase SixA</fullName>
    </submittedName>
</protein>
<dbReference type="GO" id="GO:0101006">
    <property type="term" value="F:protein histidine phosphatase activity"/>
    <property type="evidence" value="ECO:0007669"/>
    <property type="project" value="InterPro"/>
</dbReference>
<proteinExistence type="predicted"/>
<dbReference type="Pfam" id="PF00300">
    <property type="entry name" value="His_Phos_1"/>
    <property type="match status" value="1"/>
</dbReference>
<dbReference type="GO" id="GO:0005737">
    <property type="term" value="C:cytoplasm"/>
    <property type="evidence" value="ECO:0007669"/>
    <property type="project" value="InterPro"/>
</dbReference>
<dbReference type="EMBL" id="DROK01000148">
    <property type="protein sequence ID" value="HHI97212.1"/>
    <property type="molecule type" value="Genomic_DNA"/>
</dbReference>
<dbReference type="InterPro" id="IPR004449">
    <property type="entry name" value="SixA"/>
</dbReference>
<dbReference type="AlphaFoldDB" id="A0A7V5NZP2"/>
<reference evidence="1" key="1">
    <citation type="journal article" date="2020" name="mSystems">
        <title>Genome- and Community-Level Interaction Insights into Carbon Utilization and Element Cycling Functions of Hydrothermarchaeota in Hydrothermal Sediment.</title>
        <authorList>
            <person name="Zhou Z."/>
            <person name="Liu Y."/>
            <person name="Xu W."/>
            <person name="Pan J."/>
            <person name="Luo Z.H."/>
            <person name="Li M."/>
        </authorList>
    </citation>
    <scope>NUCLEOTIDE SEQUENCE [LARGE SCALE GENOMIC DNA]</scope>
    <source>
        <strain evidence="1">HyVt-533</strain>
    </source>
</reference>
<dbReference type="InterPro" id="IPR013078">
    <property type="entry name" value="His_Pase_superF_clade-1"/>
</dbReference>
<dbReference type="Proteomes" id="UP000886101">
    <property type="component" value="Unassembled WGS sequence"/>
</dbReference>
<organism evidence="1">
    <name type="scientific">Thermodesulfatator atlanticus</name>
    <dbReference type="NCBI Taxonomy" id="501497"/>
    <lineage>
        <taxon>Bacteria</taxon>
        <taxon>Pseudomonadati</taxon>
        <taxon>Thermodesulfobacteriota</taxon>
        <taxon>Thermodesulfobacteria</taxon>
        <taxon>Thermodesulfobacteriales</taxon>
        <taxon>Thermodesulfatatoraceae</taxon>
        <taxon>Thermodesulfatator</taxon>
    </lineage>
</organism>
<dbReference type="Gene3D" id="3.40.50.1240">
    <property type="entry name" value="Phosphoglycerate mutase-like"/>
    <property type="match status" value="1"/>
</dbReference>
<dbReference type="NCBIfam" id="TIGR00249">
    <property type="entry name" value="sixA"/>
    <property type="match status" value="1"/>
</dbReference>
<accession>A0A7V5NZP2</accession>
<gene>
    <name evidence="1" type="primary">sixA</name>
    <name evidence="1" type="ORF">ENJ96_05105</name>
</gene>
<dbReference type="SUPFAM" id="SSF53254">
    <property type="entry name" value="Phosphoglycerate mutase-like"/>
    <property type="match status" value="1"/>
</dbReference>
<dbReference type="CDD" id="cd07067">
    <property type="entry name" value="HP_PGM_like"/>
    <property type="match status" value="1"/>
</dbReference>
<name>A0A7V5NZP2_9BACT</name>